<keyword evidence="7" id="KW-0378">Hydrolase</keyword>
<evidence type="ECO:0000256" key="6">
    <source>
        <dbReference type="RuleBase" id="RU004379"/>
    </source>
</evidence>
<feature type="transmembrane region" description="Helical" evidence="6">
    <location>
        <begin position="135"/>
        <end position="154"/>
    </location>
</feature>
<dbReference type="GO" id="GO:0008233">
    <property type="term" value="F:peptidase activity"/>
    <property type="evidence" value="ECO:0007669"/>
    <property type="project" value="UniProtKB-KW"/>
</dbReference>
<keyword evidence="7" id="KW-0645">Protease</keyword>
<feature type="transmembrane region" description="Helical" evidence="6">
    <location>
        <begin position="102"/>
        <end position="123"/>
    </location>
</feature>
<dbReference type="Pfam" id="PF01027">
    <property type="entry name" value="Bax1-I"/>
    <property type="match status" value="1"/>
</dbReference>
<dbReference type="PANTHER" id="PTHR23291">
    <property type="entry name" value="BAX INHIBITOR-RELATED"/>
    <property type="match status" value="1"/>
</dbReference>
<keyword evidence="4 6" id="KW-1133">Transmembrane helix</keyword>
<dbReference type="GO" id="GO:0005886">
    <property type="term" value="C:plasma membrane"/>
    <property type="evidence" value="ECO:0007669"/>
    <property type="project" value="UniProtKB-SubCell"/>
</dbReference>
<evidence type="ECO:0000256" key="2">
    <source>
        <dbReference type="ARBA" id="ARBA00022475"/>
    </source>
</evidence>
<evidence type="ECO:0000313" key="8">
    <source>
        <dbReference type="Proteomes" id="UP000562027"/>
    </source>
</evidence>
<reference evidence="7 8" key="1">
    <citation type="submission" date="2020-08" db="EMBL/GenBank/DDBJ databases">
        <title>Functional genomics of gut bacteria from endangered species of beetles.</title>
        <authorList>
            <person name="Carlos-Shanley C."/>
        </authorList>
    </citation>
    <scope>NUCLEOTIDE SEQUENCE [LARGE SCALE GENOMIC DNA]</scope>
    <source>
        <strain evidence="7 8">S00239</strain>
    </source>
</reference>
<protein>
    <submittedName>
        <fullName evidence="7">Modulator of FtsH protease</fullName>
    </submittedName>
</protein>
<dbReference type="PANTHER" id="PTHR23291:SF115">
    <property type="entry name" value="MODULATOR OF FTSH PROTEASE YCCA"/>
    <property type="match status" value="1"/>
</dbReference>
<keyword evidence="3 6" id="KW-0812">Transmembrane</keyword>
<organism evidence="7 8">
    <name type="scientific">Roseateles oligotrophus</name>
    <dbReference type="NCBI Taxonomy" id="1769250"/>
    <lineage>
        <taxon>Bacteria</taxon>
        <taxon>Pseudomonadati</taxon>
        <taxon>Pseudomonadota</taxon>
        <taxon>Betaproteobacteria</taxon>
        <taxon>Burkholderiales</taxon>
        <taxon>Sphaerotilaceae</taxon>
        <taxon>Roseateles</taxon>
    </lineage>
</organism>
<comment type="similarity">
    <text evidence="6">Belongs to the BI1 family.</text>
</comment>
<feature type="transmembrane region" description="Helical" evidence="6">
    <location>
        <begin position="189"/>
        <end position="207"/>
    </location>
</feature>
<feature type="transmembrane region" description="Helical" evidence="6">
    <location>
        <begin position="219"/>
        <end position="244"/>
    </location>
</feature>
<accession>A0A840LBC7</accession>
<gene>
    <name evidence="7" type="ORF">HNP55_004448</name>
</gene>
<comment type="subcellular location">
    <subcellularLocation>
        <location evidence="1">Cell membrane</location>
        <topology evidence="1">Multi-pass membrane protein</topology>
    </subcellularLocation>
</comment>
<keyword evidence="8" id="KW-1185">Reference proteome</keyword>
<dbReference type="InterPro" id="IPR006214">
    <property type="entry name" value="Bax_inhibitor_1-related"/>
</dbReference>
<feature type="transmembrane region" description="Helical" evidence="6">
    <location>
        <begin position="166"/>
        <end position="183"/>
    </location>
</feature>
<evidence type="ECO:0000256" key="5">
    <source>
        <dbReference type="ARBA" id="ARBA00023136"/>
    </source>
</evidence>
<evidence type="ECO:0000256" key="1">
    <source>
        <dbReference type="ARBA" id="ARBA00004651"/>
    </source>
</evidence>
<feature type="transmembrane region" description="Helical" evidence="6">
    <location>
        <begin position="79"/>
        <end position="95"/>
    </location>
</feature>
<keyword evidence="5 6" id="KW-0472">Membrane</keyword>
<dbReference type="GO" id="GO:0006508">
    <property type="term" value="P:proteolysis"/>
    <property type="evidence" value="ECO:0007669"/>
    <property type="project" value="UniProtKB-KW"/>
</dbReference>
<evidence type="ECO:0000256" key="3">
    <source>
        <dbReference type="ARBA" id="ARBA00022692"/>
    </source>
</evidence>
<keyword evidence="2" id="KW-1003">Cell membrane</keyword>
<evidence type="ECO:0000256" key="4">
    <source>
        <dbReference type="ARBA" id="ARBA00022989"/>
    </source>
</evidence>
<feature type="transmembrane region" description="Helical" evidence="6">
    <location>
        <begin position="53"/>
        <end position="73"/>
    </location>
</feature>
<dbReference type="Proteomes" id="UP000562027">
    <property type="component" value="Unassembled WGS sequence"/>
</dbReference>
<dbReference type="AlphaFoldDB" id="A0A840LBC7"/>
<comment type="caution">
    <text evidence="7">The sequence shown here is derived from an EMBL/GenBank/DDBJ whole genome shotgun (WGS) entry which is preliminary data.</text>
</comment>
<evidence type="ECO:0000313" key="7">
    <source>
        <dbReference type="EMBL" id="MBB4845894.1"/>
    </source>
</evidence>
<proteinExistence type="inferred from homology"/>
<name>A0A840LBC7_9BURK</name>
<dbReference type="EMBL" id="JACHLP010000012">
    <property type="protein sequence ID" value="MBB4845894.1"/>
    <property type="molecule type" value="Genomic_DNA"/>
</dbReference>
<sequence>MSLYDSYPRQDAKPAQATAMPLPHEAQPYSMPASQHGSQALAPSASRVLRNTYALLSMTLLFSAAVAAAGVAFKLPAPGLIITLVAYFGLLFAIHKKQNSGVAVPLVFALTGFMGYSLGPLLAKSLSLPGGAQTVMLALAATGATFLALSAWVLSSKRDLSFMGGFLFAGMVIAVLTGLAAAFLQIPALSLAVSAMVALLSAGLIMFETSRIVNGGETNYVLATVSLFVSIFNLFTSLLSLFGFGSSND</sequence>
<dbReference type="CDD" id="cd10433">
    <property type="entry name" value="YccA_like"/>
    <property type="match status" value="1"/>
</dbReference>